<evidence type="ECO:0000256" key="7">
    <source>
        <dbReference type="ARBA" id="ARBA00023306"/>
    </source>
</evidence>
<keyword evidence="6" id="KW-0539">Nucleus</keyword>
<dbReference type="GeneID" id="20318092"/>
<accession>A0A075AH78</accession>
<evidence type="ECO:0000256" key="6">
    <source>
        <dbReference type="ARBA" id="ARBA00023242"/>
    </source>
</evidence>
<evidence type="ECO:0000256" key="3">
    <source>
        <dbReference type="ARBA" id="ARBA00022490"/>
    </source>
</evidence>
<dbReference type="PANTHER" id="PTHR12955:SF1">
    <property type="entry name" value="INTEGRATOR COMPLEX SUBUNIT 13"/>
    <property type="match status" value="1"/>
</dbReference>
<dbReference type="KEGG" id="ovi:T265_03905"/>
<evidence type="ECO:0000256" key="4">
    <source>
        <dbReference type="ARBA" id="ARBA00022618"/>
    </source>
</evidence>
<dbReference type="InterPro" id="IPR019355">
    <property type="entry name" value="Cell_cycle_regulator_Mat89Bb"/>
</dbReference>
<reference evidence="9 10" key="1">
    <citation type="submission" date="2013-11" db="EMBL/GenBank/DDBJ databases">
        <title>Opisthorchis viverrini - life in the bile duct.</title>
        <authorList>
            <person name="Young N.D."/>
            <person name="Nagarajan N."/>
            <person name="Lin S.J."/>
            <person name="Korhonen P.K."/>
            <person name="Jex A.R."/>
            <person name="Hall R.S."/>
            <person name="Safavi-Hemami H."/>
            <person name="Kaewkong W."/>
            <person name="Bertrand D."/>
            <person name="Gao S."/>
            <person name="Seet Q."/>
            <person name="Wongkham S."/>
            <person name="Teh B.T."/>
            <person name="Wongkham C."/>
            <person name="Intapan P.M."/>
            <person name="Maleewong W."/>
            <person name="Yang X."/>
            <person name="Hu M."/>
            <person name="Wang Z."/>
            <person name="Hofmann A."/>
            <person name="Sternberg P.W."/>
            <person name="Tan P."/>
            <person name="Wang J."/>
            <person name="Gasser R.B."/>
        </authorList>
    </citation>
    <scope>NUCLEOTIDE SEQUENCE [LARGE SCALE GENOMIC DNA]</scope>
</reference>
<evidence type="ECO:0000313" key="10">
    <source>
        <dbReference type="Proteomes" id="UP000054324"/>
    </source>
</evidence>
<dbReference type="STRING" id="6198.A0A075AH78"/>
<dbReference type="GO" id="GO:0051301">
    <property type="term" value="P:cell division"/>
    <property type="evidence" value="ECO:0007669"/>
    <property type="project" value="UniProtKB-KW"/>
</dbReference>
<dbReference type="AlphaFoldDB" id="A0A075AH78"/>
<gene>
    <name evidence="9" type="ORF">T265_03905</name>
</gene>
<dbReference type="GO" id="GO:0007346">
    <property type="term" value="P:regulation of mitotic cell cycle"/>
    <property type="evidence" value="ECO:0007669"/>
    <property type="project" value="TreeGrafter"/>
</dbReference>
<keyword evidence="5" id="KW-0498">Mitosis</keyword>
<keyword evidence="7" id="KW-0131">Cell cycle</keyword>
<protein>
    <recommendedName>
        <fullName evidence="11">Protein asunder</fullName>
    </recommendedName>
</protein>
<dbReference type="PANTHER" id="PTHR12955">
    <property type="entry name" value="SARCOMA ANTIGEN NY-SAR-95-RELATED"/>
    <property type="match status" value="1"/>
</dbReference>
<comment type="subcellular location">
    <subcellularLocation>
        <location evidence="2">Cytoplasm</location>
    </subcellularLocation>
    <subcellularLocation>
        <location evidence="1">Nucleus</location>
    </subcellularLocation>
</comment>
<organism evidence="9 10">
    <name type="scientific">Opisthorchis viverrini</name>
    <name type="common">Southeast Asian liver fluke</name>
    <dbReference type="NCBI Taxonomy" id="6198"/>
    <lineage>
        <taxon>Eukaryota</taxon>
        <taxon>Metazoa</taxon>
        <taxon>Spiralia</taxon>
        <taxon>Lophotrochozoa</taxon>
        <taxon>Platyhelminthes</taxon>
        <taxon>Trematoda</taxon>
        <taxon>Digenea</taxon>
        <taxon>Opisthorchiida</taxon>
        <taxon>Opisthorchiata</taxon>
        <taxon>Opisthorchiidae</taxon>
        <taxon>Opisthorchis</taxon>
    </lineage>
</organism>
<keyword evidence="10" id="KW-1185">Reference proteome</keyword>
<dbReference type="GO" id="GO:0051642">
    <property type="term" value="P:centrosome localization"/>
    <property type="evidence" value="ECO:0007669"/>
    <property type="project" value="TreeGrafter"/>
</dbReference>
<evidence type="ECO:0000313" key="9">
    <source>
        <dbReference type="EMBL" id="KER29439.1"/>
    </source>
</evidence>
<dbReference type="CTD" id="20318092"/>
<name>A0A075AH78_OPIVI</name>
<dbReference type="GO" id="GO:0032039">
    <property type="term" value="C:integrator complex"/>
    <property type="evidence" value="ECO:0007669"/>
    <property type="project" value="TreeGrafter"/>
</dbReference>
<dbReference type="Proteomes" id="UP000054324">
    <property type="component" value="Unassembled WGS sequence"/>
</dbReference>
<proteinExistence type="inferred from homology"/>
<evidence type="ECO:0000256" key="2">
    <source>
        <dbReference type="ARBA" id="ARBA00004496"/>
    </source>
</evidence>
<comment type="similarity">
    <text evidence="8">Belongs to the Integrator subunit 13 family.</text>
</comment>
<evidence type="ECO:0008006" key="11">
    <source>
        <dbReference type="Google" id="ProtNLM"/>
    </source>
</evidence>
<dbReference type="RefSeq" id="XP_009166770.1">
    <property type="nucleotide sequence ID" value="XM_009168506.1"/>
</dbReference>
<evidence type="ECO:0000256" key="8">
    <source>
        <dbReference type="ARBA" id="ARBA00061603"/>
    </source>
</evidence>
<keyword evidence="4" id="KW-0132">Cell division</keyword>
<evidence type="ECO:0000256" key="5">
    <source>
        <dbReference type="ARBA" id="ARBA00022776"/>
    </source>
</evidence>
<dbReference type="OrthoDB" id="5844105at2759"/>
<keyword evidence="3" id="KW-0963">Cytoplasm</keyword>
<dbReference type="Pfam" id="PF10221">
    <property type="entry name" value="Mat89Bb"/>
    <property type="match status" value="2"/>
</dbReference>
<dbReference type="GO" id="GO:0005737">
    <property type="term" value="C:cytoplasm"/>
    <property type="evidence" value="ECO:0007669"/>
    <property type="project" value="UniProtKB-SubCell"/>
</dbReference>
<sequence length="751" mass="82750">MDFNEKTVFVLNHTQHFSQPSRDEIVLESGTKTTTSTKAIFRKSLWTNTTDAVMQYCRVVFDLFSHEKPISIITFDSEEKIHSVWLEEDQNIETLWSIFTHEGPPRELALDLKNCTVMPGLETACSMLQMLKPSQKGGQVVENTGRVVIISAYMRSQISSWIPDILNSLNAPVNMAGNASVSASEWLFVDLVADPEANYEVPQPIEVDNFTRIFFIHPPPGVTGSSTHRFFYHQLPSNGTDLYRGLMRLVESHYHLASTLVQDIPMKEEANTSSSSTMYGVELLHLAEVHDLLHRAGLADRLFLRSDTTEQGTVSTLQRPNSGFSKTLGIKWVTPKSADAALLRYAISAHRVTLADVGNRASTCLAQFVLGGRSVALAHRLPVNFPSLPAPLNATSLPPSTNEALLLTCHGSVMYLHTLATICPLAHPVHNPPVSSHTPPSDLRVQSFADQVIRPSRLAPASAHQKFTVAPRERAQQHLERSTRYWPVVDSETLFGSNKLSLPLYEHLSKEYLEPSESAACIRAIDKLVNAIKDNVSLTDTRKGALKRSAAPLPVAPSVQAEAIALALEVDHLLNVHSNISCDHKEIQRYWKDAIGSSKTSSDSKESSLALTGAESFSALELHEMISVARLIATSQSTSCVDNVPDSLVKTVRSLKTLCDSLNSGTSNNTITSRPSGNRSDKRLKTEASQFASEESLILEPVNLNTFLDLLQPMKQKQCGATKRPEFAGVATADAKGLCQLYRALREKEKE</sequence>
<dbReference type="EMBL" id="KL596678">
    <property type="protein sequence ID" value="KER29439.1"/>
    <property type="molecule type" value="Genomic_DNA"/>
</dbReference>
<evidence type="ECO:0000256" key="1">
    <source>
        <dbReference type="ARBA" id="ARBA00004123"/>
    </source>
</evidence>